<organism evidence="2 3">
    <name type="scientific">Bacillus carboniphilus</name>
    <dbReference type="NCBI Taxonomy" id="86663"/>
    <lineage>
        <taxon>Bacteria</taxon>
        <taxon>Bacillati</taxon>
        <taxon>Bacillota</taxon>
        <taxon>Bacilli</taxon>
        <taxon>Bacillales</taxon>
        <taxon>Bacillaceae</taxon>
        <taxon>Bacillus</taxon>
    </lineage>
</organism>
<keyword evidence="3" id="KW-1185">Reference proteome</keyword>
<dbReference type="PANTHER" id="PTHR11092:SF0">
    <property type="entry name" value="EPIMERASE FAMILY PROTEIN SDR39U1"/>
    <property type="match status" value="1"/>
</dbReference>
<dbReference type="InterPro" id="IPR013549">
    <property type="entry name" value="DUF1731"/>
</dbReference>
<name>A0ABP3GCR1_9BACI</name>
<protein>
    <recommendedName>
        <fullName evidence="1">DUF1731 domain-containing protein</fullName>
    </recommendedName>
</protein>
<reference evidence="3" key="1">
    <citation type="journal article" date="2019" name="Int. J. Syst. Evol. Microbiol.">
        <title>The Global Catalogue of Microorganisms (GCM) 10K type strain sequencing project: providing services to taxonomists for standard genome sequencing and annotation.</title>
        <authorList>
            <consortium name="The Broad Institute Genomics Platform"/>
            <consortium name="The Broad Institute Genome Sequencing Center for Infectious Disease"/>
            <person name="Wu L."/>
            <person name="Ma J."/>
        </authorList>
    </citation>
    <scope>NUCLEOTIDE SEQUENCE [LARGE SCALE GENOMIC DNA]</scope>
    <source>
        <strain evidence="3">JCM 9731</strain>
    </source>
</reference>
<gene>
    <name evidence="2" type="ORF">GCM10008967_35050</name>
</gene>
<dbReference type="Proteomes" id="UP001500782">
    <property type="component" value="Unassembled WGS sequence"/>
</dbReference>
<accession>A0ABP3GCR1</accession>
<dbReference type="PANTHER" id="PTHR11092">
    <property type="entry name" value="SUGAR NUCLEOTIDE EPIMERASE RELATED"/>
    <property type="match status" value="1"/>
</dbReference>
<feature type="domain" description="DUF1731" evidence="1">
    <location>
        <begin position="40"/>
        <end position="86"/>
    </location>
</feature>
<proteinExistence type="predicted"/>
<dbReference type="EMBL" id="BAAADJ010000060">
    <property type="protein sequence ID" value="GAA0341658.1"/>
    <property type="molecule type" value="Genomic_DNA"/>
</dbReference>
<dbReference type="Pfam" id="PF08338">
    <property type="entry name" value="DUF1731"/>
    <property type="match status" value="1"/>
</dbReference>
<dbReference type="RefSeq" id="WP_425541863.1">
    <property type="nucleotide sequence ID" value="NZ_BAAADJ010000060.1"/>
</dbReference>
<comment type="caution">
    <text evidence="2">The sequence shown here is derived from an EMBL/GenBank/DDBJ whole genome shotgun (WGS) entry which is preliminary data.</text>
</comment>
<evidence type="ECO:0000313" key="3">
    <source>
        <dbReference type="Proteomes" id="UP001500782"/>
    </source>
</evidence>
<sequence length="89" mass="9706">MIDHPDISGPVNITSPGPVQMKAFGKTLGSVLRKPHWMPTPGFALKAALGEKSILVLEGQKVLPKKLLSAGFEFQYSRLEEALEQIFSS</sequence>
<dbReference type="Gene3D" id="3.40.50.720">
    <property type="entry name" value="NAD(P)-binding Rossmann-like Domain"/>
    <property type="match status" value="1"/>
</dbReference>
<evidence type="ECO:0000313" key="2">
    <source>
        <dbReference type="EMBL" id="GAA0341658.1"/>
    </source>
</evidence>
<evidence type="ECO:0000259" key="1">
    <source>
        <dbReference type="Pfam" id="PF08338"/>
    </source>
</evidence>